<dbReference type="InterPro" id="IPR001279">
    <property type="entry name" value="Metallo-B-lactamas"/>
</dbReference>
<keyword evidence="2" id="KW-0378">Hydrolase</keyword>
<dbReference type="SUPFAM" id="SSF56281">
    <property type="entry name" value="Metallo-hydrolase/oxidoreductase"/>
    <property type="match status" value="1"/>
</dbReference>
<keyword evidence="3" id="KW-1185">Reference proteome</keyword>
<dbReference type="OrthoDB" id="9761531at2"/>
<feature type="domain" description="Metallo-beta-lactamase" evidence="1">
    <location>
        <begin position="10"/>
        <end position="185"/>
    </location>
</feature>
<dbReference type="PANTHER" id="PTHR42951">
    <property type="entry name" value="METALLO-BETA-LACTAMASE DOMAIN-CONTAINING"/>
    <property type="match status" value="1"/>
</dbReference>
<dbReference type="Gene3D" id="3.60.15.10">
    <property type="entry name" value="Ribonuclease Z/Hydroxyacylglutathione hydrolase-like"/>
    <property type="match status" value="1"/>
</dbReference>
<dbReference type="SMART" id="SM00849">
    <property type="entry name" value="Lactamase_B"/>
    <property type="match status" value="1"/>
</dbReference>
<evidence type="ECO:0000259" key="1">
    <source>
        <dbReference type="SMART" id="SM00849"/>
    </source>
</evidence>
<dbReference type="KEGG" id="fwa:DCMF_02245"/>
<dbReference type="AlphaFoldDB" id="A0A3G1KMX7"/>
<name>A0A3G1KMX7_FORW1</name>
<proteinExistence type="predicted"/>
<dbReference type="Pfam" id="PF00753">
    <property type="entry name" value="Lactamase_B"/>
    <property type="match status" value="1"/>
</dbReference>
<reference evidence="2 3" key="1">
    <citation type="submission" date="2016-10" db="EMBL/GenBank/DDBJ databases">
        <title>Complete Genome Sequence of Peptococcaceae strain DCMF.</title>
        <authorList>
            <person name="Edwards R.J."/>
            <person name="Holland S.I."/>
            <person name="Deshpande N.P."/>
            <person name="Wong Y.K."/>
            <person name="Ertan H."/>
            <person name="Manefield M."/>
            <person name="Russell T.L."/>
            <person name="Lee M.J."/>
        </authorList>
    </citation>
    <scope>NUCLEOTIDE SEQUENCE [LARGE SCALE GENOMIC DNA]</scope>
    <source>
        <strain evidence="2 3">DCMF</strain>
    </source>
</reference>
<dbReference type="RefSeq" id="WP_148132935.1">
    <property type="nucleotide sequence ID" value="NZ_CP017634.1"/>
</dbReference>
<evidence type="ECO:0000313" key="3">
    <source>
        <dbReference type="Proteomes" id="UP000323521"/>
    </source>
</evidence>
<dbReference type="InterPro" id="IPR036866">
    <property type="entry name" value="RibonucZ/Hydroxyglut_hydro"/>
</dbReference>
<evidence type="ECO:0000313" key="2">
    <source>
        <dbReference type="EMBL" id="ATW23770.1"/>
    </source>
</evidence>
<gene>
    <name evidence="2" type="ORF">DCMF_02245</name>
</gene>
<accession>A0A3G1KMX7</accession>
<sequence>METYCIPIKHANCYLVQINDFYIAIDAGWPGYIHEYVESLKSYNIRPERIKYLIVTHFHPDHAGLVENIKKFGTCFILFDHQIPYIQVMEKMIRSDRFYLPLDMNSNVVLNTDESKSFFKENNIPAQVIKTIGHSDDSISVVFKDGSAFIGDLHSPNLIMEDDYKSKQSWCDLKLKGARIIYPAHGNSYRLEV</sequence>
<dbReference type="GO" id="GO:0016787">
    <property type="term" value="F:hydrolase activity"/>
    <property type="evidence" value="ECO:0007669"/>
    <property type="project" value="UniProtKB-KW"/>
</dbReference>
<organism evidence="2 3">
    <name type="scientific">Formimonas warabiya</name>
    <dbReference type="NCBI Taxonomy" id="1761012"/>
    <lineage>
        <taxon>Bacteria</taxon>
        <taxon>Bacillati</taxon>
        <taxon>Bacillota</taxon>
        <taxon>Clostridia</taxon>
        <taxon>Eubacteriales</taxon>
        <taxon>Peptococcaceae</taxon>
        <taxon>Candidatus Formimonas</taxon>
    </lineage>
</organism>
<dbReference type="Proteomes" id="UP000323521">
    <property type="component" value="Chromosome"/>
</dbReference>
<dbReference type="InterPro" id="IPR050855">
    <property type="entry name" value="NDM-1-like"/>
</dbReference>
<dbReference type="EMBL" id="CP017634">
    <property type="protein sequence ID" value="ATW23770.1"/>
    <property type="molecule type" value="Genomic_DNA"/>
</dbReference>
<protein>
    <submittedName>
        <fullName evidence="2">MBL fold metallo-hydrolase</fullName>
    </submittedName>
</protein>